<dbReference type="InterPro" id="IPR009045">
    <property type="entry name" value="Zn_M74/Hedgehog-like"/>
</dbReference>
<evidence type="ECO:0000313" key="7">
    <source>
        <dbReference type="Proteomes" id="UP000319578"/>
    </source>
</evidence>
<dbReference type="SUPFAM" id="SSF55166">
    <property type="entry name" value="Hedgehog/DD-peptidase"/>
    <property type="match status" value="1"/>
</dbReference>
<dbReference type="InterPro" id="IPR058193">
    <property type="entry name" value="VanY/YodJ_core_dom"/>
</dbReference>
<dbReference type="PATRIC" id="fig|54915.3.peg.2858"/>
<accession>A0A0K9YQH8</accession>
<reference evidence="6" key="1">
    <citation type="submission" date="2015-07" db="EMBL/GenBank/DDBJ databases">
        <title>Genome sequencing project for genomic taxonomy and phylogenomics of Bacillus-like bacteria.</title>
        <authorList>
            <person name="Liu B."/>
            <person name="Wang J."/>
            <person name="Zhu Y."/>
            <person name="Liu G."/>
            <person name="Chen Q."/>
            <person name="Chen Z."/>
            <person name="Lan J."/>
            <person name="Che J."/>
            <person name="Ge C."/>
            <person name="Shi H."/>
            <person name="Pan Z."/>
            <person name="Liu X."/>
        </authorList>
    </citation>
    <scope>NUCLEOTIDE SEQUENCE [LARGE SCALE GENOMIC DNA]</scope>
    <source>
        <strain evidence="6">DSM 9887</strain>
    </source>
</reference>
<dbReference type="PANTHER" id="PTHR34385:SF1">
    <property type="entry name" value="PEPTIDOGLYCAN L-ALANYL-D-GLUTAMATE ENDOPEPTIDASE CWLK"/>
    <property type="match status" value="1"/>
</dbReference>
<evidence type="ECO:0000313" key="5">
    <source>
        <dbReference type="EMBL" id="KNB70892.1"/>
    </source>
</evidence>
<dbReference type="Pfam" id="PF02557">
    <property type="entry name" value="VanY"/>
    <property type="match status" value="1"/>
</dbReference>
<feature type="compositionally biased region" description="Low complexity" evidence="1">
    <location>
        <begin position="34"/>
        <end position="54"/>
    </location>
</feature>
<evidence type="ECO:0000256" key="1">
    <source>
        <dbReference type="SAM" id="MobiDB-lite"/>
    </source>
</evidence>
<dbReference type="CDD" id="cd14852">
    <property type="entry name" value="LD-carboxypeptidase"/>
    <property type="match status" value="1"/>
</dbReference>
<comment type="caution">
    <text evidence="5">The sequence shown here is derived from an EMBL/GenBank/DDBJ whole genome shotgun (WGS) entry which is preliminary data.</text>
</comment>
<dbReference type="AlphaFoldDB" id="A0A0K9YQH8"/>
<dbReference type="InterPro" id="IPR052179">
    <property type="entry name" value="DD-CPase-like"/>
</dbReference>
<evidence type="ECO:0000313" key="6">
    <source>
        <dbReference type="Proteomes" id="UP000036834"/>
    </source>
</evidence>
<feature type="compositionally biased region" description="Basic and acidic residues" evidence="1">
    <location>
        <begin position="66"/>
        <end position="84"/>
    </location>
</feature>
<dbReference type="Proteomes" id="UP000036834">
    <property type="component" value="Unassembled WGS sequence"/>
</dbReference>
<feature type="region of interest" description="Disordered" evidence="1">
    <location>
        <begin position="31"/>
        <end position="94"/>
    </location>
</feature>
<dbReference type="EMBL" id="BJON01000002">
    <property type="protein sequence ID" value="GED66881.1"/>
    <property type="molecule type" value="Genomic_DNA"/>
</dbReference>
<reference evidence="5" key="2">
    <citation type="submission" date="2015-07" db="EMBL/GenBank/DDBJ databases">
        <title>MeaNS - Measles Nucleotide Surveillance Program.</title>
        <authorList>
            <person name="Tran T."/>
            <person name="Druce J."/>
        </authorList>
    </citation>
    <scope>NUCLEOTIDE SEQUENCE</scope>
    <source>
        <strain evidence="5">DSM 9887</strain>
    </source>
</reference>
<gene>
    <name evidence="5" type="ORF">ADS79_18800</name>
    <name evidence="4" type="ORF">BRE01_05830</name>
</gene>
<dbReference type="InterPro" id="IPR003709">
    <property type="entry name" value="VanY-like_core_dom"/>
</dbReference>
<sequence length="301" mass="33097">MRMLHYRKKYQLALVTSAIVLLAGCSSLAAPGQPNTTTPETPTVQPETTPPAETKPTEPNPPVTDPVKENPEKQEKPQETKPPKQEPANKPSDSFELPDIEVVAEPQSMTVLVNKQKKLPENYTPQDLVFPNVPYLLPEKSEKRKMRQEAAGALEQLFAAAKGDGVSLAGVSAYRSHAYQKALFNRYVQKDGLEKARTYSAVPGTSEHETGLSIDVSGINGKCAAESCFGGTKEAEWLAQHSVEYGFIIRYPEGKDAITGYMYEPWHIRYVGVDVAKEISEKGTTLEEYFGAVPVSAENNK</sequence>
<dbReference type="OrthoDB" id="9792074at2"/>
<feature type="chain" id="PRO_5005533784" evidence="2">
    <location>
        <begin position="30"/>
        <end position="301"/>
    </location>
</feature>
<protein>
    <submittedName>
        <fullName evidence="5">Peptidase M15</fullName>
    </submittedName>
</protein>
<reference evidence="4 7" key="3">
    <citation type="submission" date="2019-06" db="EMBL/GenBank/DDBJ databases">
        <title>Whole genome shotgun sequence of Brevibacillus reuszeri NBRC 15719.</title>
        <authorList>
            <person name="Hosoyama A."/>
            <person name="Uohara A."/>
            <person name="Ohji S."/>
            <person name="Ichikawa N."/>
        </authorList>
    </citation>
    <scope>NUCLEOTIDE SEQUENCE [LARGE SCALE GENOMIC DNA]</scope>
    <source>
        <strain evidence="4 7">NBRC 15719</strain>
    </source>
</reference>
<dbReference type="Proteomes" id="UP000319578">
    <property type="component" value="Unassembled WGS sequence"/>
</dbReference>
<dbReference type="STRING" id="54915.ADS79_18800"/>
<dbReference type="PROSITE" id="PS51257">
    <property type="entry name" value="PROKAR_LIPOPROTEIN"/>
    <property type="match status" value="1"/>
</dbReference>
<name>A0A0K9YQH8_9BACL</name>
<dbReference type="GO" id="GO:0006508">
    <property type="term" value="P:proteolysis"/>
    <property type="evidence" value="ECO:0007669"/>
    <property type="project" value="InterPro"/>
</dbReference>
<feature type="domain" description="D-alanyl-D-alanine carboxypeptidase-like core" evidence="3">
    <location>
        <begin position="144"/>
        <end position="272"/>
    </location>
</feature>
<dbReference type="GO" id="GO:0008233">
    <property type="term" value="F:peptidase activity"/>
    <property type="evidence" value="ECO:0007669"/>
    <property type="project" value="InterPro"/>
</dbReference>
<dbReference type="PANTHER" id="PTHR34385">
    <property type="entry name" value="D-ALANYL-D-ALANINE CARBOXYPEPTIDASE"/>
    <property type="match status" value="1"/>
</dbReference>
<organism evidence="5 6">
    <name type="scientific">Brevibacillus reuszeri</name>
    <dbReference type="NCBI Taxonomy" id="54915"/>
    <lineage>
        <taxon>Bacteria</taxon>
        <taxon>Bacillati</taxon>
        <taxon>Bacillota</taxon>
        <taxon>Bacilli</taxon>
        <taxon>Bacillales</taxon>
        <taxon>Paenibacillaceae</taxon>
        <taxon>Brevibacillus</taxon>
    </lineage>
</organism>
<evidence type="ECO:0000313" key="4">
    <source>
        <dbReference type="EMBL" id="GED66881.1"/>
    </source>
</evidence>
<evidence type="ECO:0000256" key="2">
    <source>
        <dbReference type="SAM" id="SignalP"/>
    </source>
</evidence>
<dbReference type="EMBL" id="LGIQ01000009">
    <property type="protein sequence ID" value="KNB70892.1"/>
    <property type="molecule type" value="Genomic_DNA"/>
</dbReference>
<dbReference type="RefSeq" id="WP_049739923.1">
    <property type="nucleotide sequence ID" value="NZ_BJON01000002.1"/>
</dbReference>
<proteinExistence type="predicted"/>
<dbReference type="Gene3D" id="3.30.1380.10">
    <property type="match status" value="1"/>
</dbReference>
<keyword evidence="7" id="KW-1185">Reference proteome</keyword>
<evidence type="ECO:0000259" key="3">
    <source>
        <dbReference type="Pfam" id="PF02557"/>
    </source>
</evidence>
<keyword evidence="2" id="KW-0732">Signal</keyword>
<feature type="signal peptide" evidence="2">
    <location>
        <begin position="1"/>
        <end position="29"/>
    </location>
</feature>